<gene>
    <name evidence="2" type="ordered locus">VIT_03s0110g00320</name>
</gene>
<dbReference type="AlphaFoldDB" id="D7TR18"/>
<evidence type="ECO:0000256" key="1">
    <source>
        <dbReference type="SAM" id="MobiDB-lite"/>
    </source>
</evidence>
<organism evidence="2 3">
    <name type="scientific">Vitis vinifera</name>
    <name type="common">Grape</name>
    <dbReference type="NCBI Taxonomy" id="29760"/>
    <lineage>
        <taxon>Eukaryota</taxon>
        <taxon>Viridiplantae</taxon>
        <taxon>Streptophyta</taxon>
        <taxon>Embryophyta</taxon>
        <taxon>Tracheophyta</taxon>
        <taxon>Spermatophyta</taxon>
        <taxon>Magnoliopsida</taxon>
        <taxon>eudicotyledons</taxon>
        <taxon>Gunneridae</taxon>
        <taxon>Pentapetalae</taxon>
        <taxon>rosids</taxon>
        <taxon>Vitales</taxon>
        <taxon>Vitaceae</taxon>
        <taxon>Viteae</taxon>
        <taxon>Vitis</taxon>
    </lineage>
</organism>
<name>D7TR18_VITVI</name>
<protein>
    <submittedName>
        <fullName evidence="2">Uncharacterized protein</fullName>
    </submittedName>
</protein>
<evidence type="ECO:0000313" key="2">
    <source>
        <dbReference type="EMBL" id="CBI32941.3"/>
    </source>
</evidence>
<keyword evidence="3" id="KW-1185">Reference proteome</keyword>
<dbReference type="EMBL" id="FN596010">
    <property type="protein sequence ID" value="CBI32941.3"/>
    <property type="molecule type" value="Genomic_DNA"/>
</dbReference>
<dbReference type="Gene3D" id="3.40.50.720">
    <property type="entry name" value="NAD(P)-binding Rossmann-like Domain"/>
    <property type="match status" value="1"/>
</dbReference>
<dbReference type="Proteomes" id="UP000009183">
    <property type="component" value="Chromosome 3"/>
</dbReference>
<dbReference type="InParanoid" id="D7TR18"/>
<accession>D7TR18</accession>
<reference evidence="3" key="1">
    <citation type="journal article" date="2007" name="Nature">
        <title>The grapevine genome sequence suggests ancestral hexaploidization in major angiosperm phyla.</title>
        <authorList>
            <consortium name="The French-Italian Public Consortium for Grapevine Genome Characterization."/>
            <person name="Jaillon O."/>
            <person name="Aury J.-M."/>
            <person name="Noel B."/>
            <person name="Policriti A."/>
            <person name="Clepet C."/>
            <person name="Casagrande A."/>
            <person name="Choisne N."/>
            <person name="Aubourg S."/>
            <person name="Vitulo N."/>
            <person name="Jubin C."/>
            <person name="Vezzi A."/>
            <person name="Legeai F."/>
            <person name="Hugueney P."/>
            <person name="Dasilva C."/>
            <person name="Horner D."/>
            <person name="Mica E."/>
            <person name="Jublot D."/>
            <person name="Poulain J."/>
            <person name="Bruyere C."/>
            <person name="Billault A."/>
            <person name="Segurens B."/>
            <person name="Gouyvenoux M."/>
            <person name="Ugarte E."/>
            <person name="Cattonaro F."/>
            <person name="Anthouard V."/>
            <person name="Vico V."/>
            <person name="Del Fabbro C."/>
            <person name="Alaux M."/>
            <person name="Di Gaspero G."/>
            <person name="Dumas V."/>
            <person name="Felice N."/>
            <person name="Paillard S."/>
            <person name="Juman I."/>
            <person name="Moroldo M."/>
            <person name="Scalabrin S."/>
            <person name="Canaguier A."/>
            <person name="Le Clainche I."/>
            <person name="Malacrida G."/>
            <person name="Durand E."/>
            <person name="Pesole G."/>
            <person name="Laucou V."/>
            <person name="Chatelet P."/>
            <person name="Merdinoglu D."/>
            <person name="Delledonne M."/>
            <person name="Pezzotti M."/>
            <person name="Lecharny A."/>
            <person name="Scarpelli C."/>
            <person name="Artiguenave F."/>
            <person name="Pe M.E."/>
            <person name="Valle G."/>
            <person name="Morgante M."/>
            <person name="Caboche M."/>
            <person name="Adam-Blondon A.-F."/>
            <person name="Weissenbach J."/>
            <person name="Quetier F."/>
            <person name="Wincker P."/>
        </authorList>
    </citation>
    <scope>NUCLEOTIDE SEQUENCE [LARGE SCALE GENOMIC DNA]</scope>
    <source>
        <strain evidence="3">cv. Pinot noir / PN40024</strain>
    </source>
</reference>
<dbReference type="eggNOG" id="KOG1502">
    <property type="taxonomic scope" value="Eukaryota"/>
</dbReference>
<evidence type="ECO:0000313" key="3">
    <source>
        <dbReference type="Proteomes" id="UP000009183"/>
    </source>
</evidence>
<dbReference type="HOGENOM" id="CLU_2473539_0_0_1"/>
<feature type="region of interest" description="Disordered" evidence="1">
    <location>
        <begin position="1"/>
        <end position="20"/>
    </location>
</feature>
<sequence>MGTVSSVGSRYARSQKSSDIRQPNLSMDFAQALPALNLLEKCADDKPYEPTYMVSQEKTKSLGINLTPLEVSLKDTVESLREKNFVSF</sequence>
<dbReference type="PaxDb" id="29760-VIT_03s0110g00320.t01"/>
<proteinExistence type="predicted"/>